<evidence type="ECO:0000256" key="4">
    <source>
        <dbReference type="ARBA" id="ARBA00023163"/>
    </source>
</evidence>
<comment type="caution">
    <text evidence="6">The sequence shown here is derived from an EMBL/GenBank/DDBJ whole genome shotgun (WGS) entry which is preliminary data.</text>
</comment>
<sequence length="307" mass="33338">MDVQRLELLRELAERHSITEVARATHRTPSAVSQQLKVLEREAGLPLTERSGRGLILTDAGRALARSATDVAVALARARAVWDEFRNDATGVVSLVTFPTAGEMLLPGALKHLAEVPGLAVNCTDKDPELSDFPALTAEYDIVLAYSLRGQLPWGGRGLTVVPLMTEPLDVGLPADHRLASRSWITPADVIGETWIGAPAGYPFERILHQIEQTAGSQITVAQQFADLRVIEAFVVAGLGIALVPRYTWGGDQPGKLLLKPLRGVDAERQIVALMRPDRAERLAVRTVLEVLRTEAARVQAQHALIT</sequence>
<dbReference type="InterPro" id="IPR000847">
    <property type="entry name" value="LysR_HTH_N"/>
</dbReference>
<feature type="domain" description="HTH lysR-type" evidence="5">
    <location>
        <begin position="1"/>
        <end position="58"/>
    </location>
</feature>
<dbReference type="SUPFAM" id="SSF53850">
    <property type="entry name" value="Periplasmic binding protein-like II"/>
    <property type="match status" value="1"/>
</dbReference>
<accession>A0A4Y8JVN2</accession>
<dbReference type="GO" id="GO:0005829">
    <property type="term" value="C:cytosol"/>
    <property type="evidence" value="ECO:0007669"/>
    <property type="project" value="TreeGrafter"/>
</dbReference>
<protein>
    <submittedName>
        <fullName evidence="6">LysR family transcriptional regulator</fullName>
    </submittedName>
</protein>
<dbReference type="Gene3D" id="3.40.190.10">
    <property type="entry name" value="Periplasmic binding protein-like II"/>
    <property type="match status" value="2"/>
</dbReference>
<evidence type="ECO:0000259" key="5">
    <source>
        <dbReference type="PROSITE" id="PS50931"/>
    </source>
</evidence>
<keyword evidence="3" id="KW-0238">DNA-binding</keyword>
<reference evidence="6 7" key="1">
    <citation type="submission" date="2019-03" db="EMBL/GenBank/DDBJ databases">
        <title>Genomics of glacier-inhabiting Cryobacterium strains.</title>
        <authorList>
            <person name="Liu Q."/>
            <person name="Xin Y.-H."/>
        </authorList>
    </citation>
    <scope>NUCLEOTIDE SEQUENCE [LARGE SCALE GENOMIC DNA]</scope>
    <source>
        <strain evidence="6 7">TMT1-51</strain>
    </source>
</reference>
<organism evidence="6 7">
    <name type="scientific">Cryobacterium cryoconiti</name>
    <dbReference type="NCBI Taxonomy" id="1259239"/>
    <lineage>
        <taxon>Bacteria</taxon>
        <taxon>Bacillati</taxon>
        <taxon>Actinomycetota</taxon>
        <taxon>Actinomycetes</taxon>
        <taxon>Micrococcales</taxon>
        <taxon>Microbacteriaceae</taxon>
        <taxon>Cryobacterium</taxon>
    </lineage>
</organism>
<dbReference type="InterPro" id="IPR005119">
    <property type="entry name" value="LysR_subst-bd"/>
</dbReference>
<gene>
    <name evidence="6" type="ORF">E3T49_05455</name>
</gene>
<dbReference type="Pfam" id="PF00126">
    <property type="entry name" value="HTH_1"/>
    <property type="match status" value="1"/>
</dbReference>
<evidence type="ECO:0000313" key="6">
    <source>
        <dbReference type="EMBL" id="TFD32014.1"/>
    </source>
</evidence>
<dbReference type="CDD" id="cd00090">
    <property type="entry name" value="HTH_ARSR"/>
    <property type="match status" value="1"/>
</dbReference>
<dbReference type="Gene3D" id="1.10.10.10">
    <property type="entry name" value="Winged helix-like DNA-binding domain superfamily/Winged helix DNA-binding domain"/>
    <property type="match status" value="1"/>
</dbReference>
<comment type="similarity">
    <text evidence="1">Belongs to the LysR transcriptional regulatory family.</text>
</comment>
<evidence type="ECO:0000256" key="3">
    <source>
        <dbReference type="ARBA" id="ARBA00023125"/>
    </source>
</evidence>
<dbReference type="Proteomes" id="UP000297472">
    <property type="component" value="Unassembled WGS sequence"/>
</dbReference>
<evidence type="ECO:0000256" key="1">
    <source>
        <dbReference type="ARBA" id="ARBA00009437"/>
    </source>
</evidence>
<dbReference type="InterPro" id="IPR036388">
    <property type="entry name" value="WH-like_DNA-bd_sf"/>
</dbReference>
<evidence type="ECO:0000313" key="7">
    <source>
        <dbReference type="Proteomes" id="UP000297472"/>
    </source>
</evidence>
<dbReference type="EMBL" id="SOHA01000011">
    <property type="protein sequence ID" value="TFD32014.1"/>
    <property type="molecule type" value="Genomic_DNA"/>
</dbReference>
<name>A0A4Y8JVN2_9MICO</name>
<dbReference type="OrthoDB" id="4131546at2"/>
<dbReference type="InterPro" id="IPR050950">
    <property type="entry name" value="HTH-type_LysR_regulators"/>
</dbReference>
<dbReference type="AlphaFoldDB" id="A0A4Y8JVN2"/>
<keyword evidence="4" id="KW-0804">Transcription</keyword>
<dbReference type="InterPro" id="IPR011991">
    <property type="entry name" value="ArsR-like_HTH"/>
</dbReference>
<dbReference type="PANTHER" id="PTHR30419">
    <property type="entry name" value="HTH-TYPE TRANSCRIPTIONAL REGULATOR YBHD"/>
    <property type="match status" value="1"/>
</dbReference>
<dbReference type="PROSITE" id="PS50931">
    <property type="entry name" value="HTH_LYSR"/>
    <property type="match status" value="1"/>
</dbReference>
<dbReference type="GO" id="GO:0003700">
    <property type="term" value="F:DNA-binding transcription factor activity"/>
    <property type="evidence" value="ECO:0007669"/>
    <property type="project" value="InterPro"/>
</dbReference>
<proteinExistence type="inferred from homology"/>
<dbReference type="SUPFAM" id="SSF46785">
    <property type="entry name" value="Winged helix' DNA-binding domain"/>
    <property type="match status" value="1"/>
</dbReference>
<keyword evidence="2" id="KW-0805">Transcription regulation</keyword>
<keyword evidence="7" id="KW-1185">Reference proteome</keyword>
<evidence type="ECO:0000256" key="2">
    <source>
        <dbReference type="ARBA" id="ARBA00023015"/>
    </source>
</evidence>
<dbReference type="RefSeq" id="WP_134423953.1">
    <property type="nucleotide sequence ID" value="NZ_SOHA01000011.1"/>
</dbReference>
<dbReference type="Pfam" id="PF03466">
    <property type="entry name" value="LysR_substrate"/>
    <property type="match status" value="1"/>
</dbReference>
<dbReference type="GO" id="GO:0003677">
    <property type="term" value="F:DNA binding"/>
    <property type="evidence" value="ECO:0007669"/>
    <property type="project" value="UniProtKB-KW"/>
</dbReference>
<dbReference type="InterPro" id="IPR036390">
    <property type="entry name" value="WH_DNA-bd_sf"/>
</dbReference>